<dbReference type="InterPro" id="IPR003737">
    <property type="entry name" value="GlcNAc_PI_deacetylase-related"/>
</dbReference>
<feature type="transmembrane region" description="Helical" evidence="3">
    <location>
        <begin position="50"/>
        <end position="77"/>
    </location>
</feature>
<dbReference type="UniPathway" id="UPA00196"/>
<proteinExistence type="inferred from homology"/>
<dbReference type="EC" id="3.5.1.89" evidence="2"/>
<accession>A0A1B6GUW1</accession>
<comment type="similarity">
    <text evidence="1">Belongs to the PIGL family.</text>
</comment>
<dbReference type="Pfam" id="PF02585">
    <property type="entry name" value="PIG-L"/>
    <property type="match status" value="1"/>
</dbReference>
<dbReference type="GO" id="GO:0005783">
    <property type="term" value="C:endoplasmic reticulum"/>
    <property type="evidence" value="ECO:0007669"/>
    <property type="project" value="TreeGrafter"/>
</dbReference>
<dbReference type="AlphaFoldDB" id="A0A1B6GUW1"/>
<dbReference type="GO" id="GO:0016020">
    <property type="term" value="C:membrane"/>
    <property type="evidence" value="ECO:0007669"/>
    <property type="project" value="GOC"/>
</dbReference>
<keyword evidence="3" id="KW-1133">Transmembrane helix</keyword>
<dbReference type="EMBL" id="GECZ01003547">
    <property type="protein sequence ID" value="JAS66222.1"/>
    <property type="molecule type" value="Transcribed_RNA"/>
</dbReference>
<evidence type="ECO:0000313" key="4">
    <source>
        <dbReference type="EMBL" id="JAS66222.1"/>
    </source>
</evidence>
<organism evidence="4">
    <name type="scientific">Cuerna arida</name>
    <dbReference type="NCBI Taxonomy" id="1464854"/>
    <lineage>
        <taxon>Eukaryota</taxon>
        <taxon>Metazoa</taxon>
        <taxon>Ecdysozoa</taxon>
        <taxon>Arthropoda</taxon>
        <taxon>Hexapoda</taxon>
        <taxon>Insecta</taxon>
        <taxon>Pterygota</taxon>
        <taxon>Neoptera</taxon>
        <taxon>Paraneoptera</taxon>
        <taxon>Hemiptera</taxon>
        <taxon>Auchenorrhyncha</taxon>
        <taxon>Membracoidea</taxon>
        <taxon>Cicadellidae</taxon>
        <taxon>Cicadellinae</taxon>
        <taxon>Proconiini</taxon>
        <taxon>Cuerna</taxon>
    </lineage>
</organism>
<dbReference type="InterPro" id="IPR024078">
    <property type="entry name" value="LmbE-like_dom_sf"/>
</dbReference>
<evidence type="ECO:0000256" key="3">
    <source>
        <dbReference type="SAM" id="Phobius"/>
    </source>
</evidence>
<dbReference type="PANTHER" id="PTHR12993">
    <property type="entry name" value="N-ACETYLGLUCOSAMINYL-PHOSPHATIDYLINOSITOL DE-N-ACETYLASE-RELATED"/>
    <property type="match status" value="1"/>
</dbReference>
<name>A0A1B6GUW1_9HEMI</name>
<dbReference type="SUPFAM" id="SSF102588">
    <property type="entry name" value="LmbE-like"/>
    <property type="match status" value="1"/>
</dbReference>
<reference evidence="4" key="1">
    <citation type="submission" date="2015-11" db="EMBL/GenBank/DDBJ databases">
        <title>De novo transcriptome assembly of four potential Pierce s Disease insect vectors from Arizona vineyards.</title>
        <authorList>
            <person name="Tassone E.E."/>
        </authorList>
    </citation>
    <scope>NUCLEOTIDE SEQUENCE</scope>
</reference>
<dbReference type="GO" id="GO:0000225">
    <property type="term" value="F:N-acetylglucosaminylphosphatidylinositol deacetylase activity"/>
    <property type="evidence" value="ECO:0007669"/>
    <property type="project" value="UniProtKB-EC"/>
</dbReference>
<gene>
    <name evidence="4" type="ORF">g.11099</name>
</gene>
<protein>
    <recommendedName>
        <fullName evidence="2">N-acetylglucosaminylphosphatidylinositol deacetylase</fullName>
        <ecNumber evidence="2">3.5.1.89</ecNumber>
    </recommendedName>
</protein>
<evidence type="ECO:0000256" key="1">
    <source>
        <dbReference type="ARBA" id="ARBA00006066"/>
    </source>
</evidence>
<keyword evidence="3" id="KW-0472">Membrane</keyword>
<sequence>MSNVSQPNVSQPYVSLHEYQSWLFDFLPEFVIEAVKHTFDHLLDEFDSNFLVTLIVLAHVFVFYCASGIVGYLLFLLRDKDEERIGQLFNRFFRRAPISQIERVLIVTAHPDDECMFFGPTIVELQKRYIVYLLCLTDGDYYGLGSIRKAELWESCRVLGMPDSHITLMKVSRMPDSPYTKWDPERTAEIIMEQVQRLDVNRVYTFDHHGVSGHPNHKSIYMAFAHLCLKNEIPPSLKVYLLESVNFIRKYTLFCDAGISKVFNKYTYMATIEEVRMIREAMTMHESQMYWFRWLYIYTTRYVYMNTYKELDKEDVILVAQINGDIA</sequence>
<evidence type="ECO:0000256" key="2">
    <source>
        <dbReference type="ARBA" id="ARBA00012176"/>
    </source>
</evidence>
<dbReference type="Gene3D" id="3.40.50.10320">
    <property type="entry name" value="LmbE-like"/>
    <property type="match status" value="1"/>
</dbReference>
<keyword evidence="3" id="KW-0812">Transmembrane</keyword>
<dbReference type="GO" id="GO:0006506">
    <property type="term" value="P:GPI anchor biosynthetic process"/>
    <property type="evidence" value="ECO:0007669"/>
    <property type="project" value="UniProtKB-UniPathway"/>
</dbReference>
<dbReference type="PANTHER" id="PTHR12993:SF11">
    <property type="entry name" value="N-ACETYLGLUCOSAMINYL-PHOSPHATIDYLINOSITOL DE-N-ACETYLASE"/>
    <property type="match status" value="1"/>
</dbReference>